<accession>A0A9X5GUH5</accession>
<evidence type="ECO:0000256" key="3">
    <source>
        <dbReference type="ARBA" id="ARBA00022801"/>
    </source>
</evidence>
<dbReference type="InterPro" id="IPR011013">
    <property type="entry name" value="Gal_mutarotase_sf_dom"/>
</dbReference>
<dbReference type="PANTHER" id="PTHR46323">
    <property type="entry name" value="BETA-GALACTOSIDASE"/>
    <property type="match status" value="1"/>
</dbReference>
<dbReference type="InterPro" id="IPR014718">
    <property type="entry name" value="GH-type_carb-bd"/>
</dbReference>
<dbReference type="EMBL" id="QZDT01000029">
    <property type="protein sequence ID" value="NBJ94077.1"/>
    <property type="molecule type" value="Genomic_DNA"/>
</dbReference>
<sequence length="326" mass="36452">MDCINKGMEGERLHLVFGDVTLGVHGSFKGKEFAYIFSYVTGGPESLVINGMEWLYRTPRPTFWRALTDNDRGSRFQFKSGMWLSADLFVNYAGVMVAVDGAEITLPRAPENNQYTGHERAGSLAITYTYEAITQPAAQVMVSYLVNQTGEIEVKVHYHGNRELPELPVFGMRFIMPTCADRFVYEGLSGETYPDRMAGGVPGIYEVEGLPVTPYLVPQDCGMHMDTKWVKIYRSSTLDNRTRKAEPSAIRFSAKEGNFAFSCLPYTAAELENATHIEELPPRRRTVMCVYGAVRGVGGINSWGIDVEPEYHIDAGKDIIYSFCIS</sequence>
<comment type="caution">
    <text evidence="6">The sequence shown here is derived from an EMBL/GenBank/DDBJ whole genome shotgun (WGS) entry which is preliminary data.</text>
</comment>
<name>A0A9X5GUH5_9FIRM</name>
<dbReference type="GO" id="GO:0030246">
    <property type="term" value="F:carbohydrate binding"/>
    <property type="evidence" value="ECO:0007669"/>
    <property type="project" value="InterPro"/>
</dbReference>
<evidence type="ECO:0000256" key="2">
    <source>
        <dbReference type="ARBA" id="ARBA00012756"/>
    </source>
</evidence>
<dbReference type="GO" id="GO:0009341">
    <property type="term" value="C:beta-galactosidase complex"/>
    <property type="evidence" value="ECO:0007669"/>
    <property type="project" value="InterPro"/>
</dbReference>
<keyword evidence="4" id="KW-0326">Glycosidase</keyword>
<dbReference type="GO" id="GO:0004565">
    <property type="term" value="F:beta-galactosidase activity"/>
    <property type="evidence" value="ECO:0007669"/>
    <property type="project" value="UniProtKB-EC"/>
</dbReference>
<keyword evidence="7" id="KW-1185">Reference proteome</keyword>
<evidence type="ECO:0000256" key="1">
    <source>
        <dbReference type="ARBA" id="ARBA00001412"/>
    </source>
</evidence>
<dbReference type="GO" id="GO:0005990">
    <property type="term" value="P:lactose catabolic process"/>
    <property type="evidence" value="ECO:0007669"/>
    <property type="project" value="TreeGrafter"/>
</dbReference>
<dbReference type="SMART" id="SM01038">
    <property type="entry name" value="Bgal_small_N"/>
    <property type="match status" value="1"/>
</dbReference>
<evidence type="ECO:0000256" key="4">
    <source>
        <dbReference type="ARBA" id="ARBA00023295"/>
    </source>
</evidence>
<dbReference type="InterPro" id="IPR004199">
    <property type="entry name" value="B-gal_small/dom_5"/>
</dbReference>
<dbReference type="Gene3D" id="2.70.98.10">
    <property type="match status" value="1"/>
</dbReference>
<comment type="catalytic activity">
    <reaction evidence="1">
        <text>Hydrolysis of terminal non-reducing beta-D-galactose residues in beta-D-galactosides.</text>
        <dbReference type="EC" id="3.2.1.23"/>
    </reaction>
</comment>
<evidence type="ECO:0000313" key="7">
    <source>
        <dbReference type="Proteomes" id="UP001154420"/>
    </source>
</evidence>
<dbReference type="OrthoDB" id="1934936at2"/>
<gene>
    <name evidence="6" type="ORF">D5281_16150</name>
</gene>
<evidence type="ECO:0000313" key="6">
    <source>
        <dbReference type="EMBL" id="NBJ94077.1"/>
    </source>
</evidence>
<dbReference type="SUPFAM" id="SSF74650">
    <property type="entry name" value="Galactose mutarotase-like"/>
    <property type="match status" value="1"/>
</dbReference>
<dbReference type="Pfam" id="PF02929">
    <property type="entry name" value="Bgal_small_N"/>
    <property type="match status" value="1"/>
</dbReference>
<reference evidence="6" key="1">
    <citation type="submission" date="2018-09" db="EMBL/GenBank/DDBJ databases">
        <title>Murine metabolic-syndrome-specific gut microbial biobank.</title>
        <authorList>
            <person name="Liu C."/>
        </authorList>
    </citation>
    <scope>NUCLEOTIDE SEQUENCE</scope>
    <source>
        <strain evidence="6">D42-62</strain>
    </source>
</reference>
<dbReference type="EC" id="3.2.1.23" evidence="2"/>
<keyword evidence="3" id="KW-0378">Hydrolase</keyword>
<feature type="domain" description="Beta galactosidase small chain/" evidence="5">
    <location>
        <begin position="27"/>
        <end position="326"/>
    </location>
</feature>
<proteinExistence type="predicted"/>
<organism evidence="6 7">
    <name type="scientific">Parablautia muri</name>
    <dbReference type="NCBI Taxonomy" id="2320879"/>
    <lineage>
        <taxon>Bacteria</taxon>
        <taxon>Bacillati</taxon>
        <taxon>Bacillota</taxon>
        <taxon>Clostridia</taxon>
        <taxon>Lachnospirales</taxon>
        <taxon>Lachnospiraceae</taxon>
        <taxon>Parablautia</taxon>
    </lineage>
</organism>
<dbReference type="RefSeq" id="WP_160561118.1">
    <property type="nucleotide sequence ID" value="NZ_QZDT01000029.1"/>
</dbReference>
<evidence type="ECO:0000259" key="5">
    <source>
        <dbReference type="SMART" id="SM01038"/>
    </source>
</evidence>
<protein>
    <recommendedName>
        <fullName evidence="2">beta-galactosidase</fullName>
        <ecNumber evidence="2">3.2.1.23</ecNumber>
    </recommendedName>
</protein>
<dbReference type="Proteomes" id="UP001154420">
    <property type="component" value="Unassembled WGS sequence"/>
</dbReference>
<dbReference type="InterPro" id="IPR050347">
    <property type="entry name" value="Bact_Beta-galactosidase"/>
</dbReference>
<dbReference type="PANTHER" id="PTHR46323:SF2">
    <property type="entry name" value="BETA-GALACTOSIDASE"/>
    <property type="match status" value="1"/>
</dbReference>
<dbReference type="AlphaFoldDB" id="A0A9X5GUH5"/>